<dbReference type="InterPro" id="IPR001763">
    <property type="entry name" value="Rhodanese-like_dom"/>
</dbReference>
<dbReference type="PANTHER" id="PTHR11364">
    <property type="entry name" value="THIOSULFATE SULFERTANSFERASE"/>
    <property type="match status" value="1"/>
</dbReference>
<dbReference type="PANTHER" id="PTHR11364:SF27">
    <property type="entry name" value="SULFURTRANSFERASE"/>
    <property type="match status" value="1"/>
</dbReference>
<dbReference type="CDD" id="cd01448">
    <property type="entry name" value="TST_Repeat_1"/>
    <property type="match status" value="1"/>
</dbReference>
<dbReference type="GeneID" id="84800608"/>
<dbReference type="InterPro" id="IPR036873">
    <property type="entry name" value="Rhodanese-like_dom_sf"/>
</dbReference>
<dbReference type="Proteomes" id="UP000003244">
    <property type="component" value="Unassembled WGS sequence"/>
</dbReference>
<protein>
    <submittedName>
        <fullName evidence="4">Rhodanese-like protein</fullName>
    </submittedName>
</protein>
<name>E0E2X7_9FIRM</name>
<feature type="domain" description="Rhodanese" evidence="3">
    <location>
        <begin position="167"/>
        <end position="280"/>
    </location>
</feature>
<feature type="domain" description="Rhodanese" evidence="3">
    <location>
        <begin position="16"/>
        <end position="135"/>
    </location>
</feature>
<accession>E0E2X7</accession>
<dbReference type="OrthoDB" id="9770030at2"/>
<organism evidence="4 5">
    <name type="scientific">Peptostreptococcus stomatis DSM 17678</name>
    <dbReference type="NCBI Taxonomy" id="596315"/>
    <lineage>
        <taxon>Bacteria</taxon>
        <taxon>Bacillati</taxon>
        <taxon>Bacillota</taxon>
        <taxon>Clostridia</taxon>
        <taxon>Peptostreptococcales</taxon>
        <taxon>Peptostreptococcaceae</taxon>
        <taxon>Peptostreptococcus</taxon>
    </lineage>
</organism>
<dbReference type="Pfam" id="PF00581">
    <property type="entry name" value="Rhodanese"/>
    <property type="match status" value="2"/>
</dbReference>
<dbReference type="PROSITE" id="PS50206">
    <property type="entry name" value="RHODANESE_3"/>
    <property type="match status" value="2"/>
</dbReference>
<dbReference type="RefSeq" id="WP_007789443.1">
    <property type="nucleotide sequence ID" value="NZ_ADGQ01000050.1"/>
</dbReference>
<dbReference type="SMART" id="SM00450">
    <property type="entry name" value="RHOD"/>
    <property type="match status" value="2"/>
</dbReference>
<dbReference type="GO" id="GO:0004792">
    <property type="term" value="F:thiosulfate-cyanide sulfurtransferase activity"/>
    <property type="evidence" value="ECO:0007669"/>
    <property type="project" value="TreeGrafter"/>
</dbReference>
<keyword evidence="5" id="KW-1185">Reference proteome</keyword>
<gene>
    <name evidence="4" type="ORF">HMPREF0634_1116</name>
</gene>
<sequence>MKRLISVNEFFELQKSDKKVVVLDCRFDLMNKTYGIDSYKEGHIKDAYLINIEKDLTDPVGQHGGRHPFKDRDQLKAIIESFGIDNDTIVVTYDDGDLQGAGRLVFQLNNLGFYNAFVLDGGLIAYKANGGQIETEERKPQKSDKPFDVKIDTSFMVDMEYVKSKLYDENTIIIDSRSHPRYLGLEEPVDKVAGHIPSAKNYFFMDNLNVDDMTKSSYISDEKLKERFKDLDPKKEIIVYCGSGISLMVNALALDKIGIPYKIYPGSYSDWISYDENKIATVEE</sequence>
<proteinExistence type="predicted"/>
<dbReference type="InterPro" id="IPR045078">
    <property type="entry name" value="TST/MPST-like"/>
</dbReference>
<evidence type="ECO:0000256" key="1">
    <source>
        <dbReference type="ARBA" id="ARBA00022679"/>
    </source>
</evidence>
<dbReference type="STRING" id="596315.HMPREF0634_1116"/>
<dbReference type="AlphaFoldDB" id="E0E2X7"/>
<dbReference type="CDD" id="cd01449">
    <property type="entry name" value="TST_Repeat_2"/>
    <property type="match status" value="1"/>
</dbReference>
<dbReference type="EMBL" id="ADGQ01000050">
    <property type="protein sequence ID" value="EFM64771.1"/>
    <property type="molecule type" value="Genomic_DNA"/>
</dbReference>
<evidence type="ECO:0000259" key="3">
    <source>
        <dbReference type="PROSITE" id="PS50206"/>
    </source>
</evidence>
<evidence type="ECO:0000256" key="2">
    <source>
        <dbReference type="ARBA" id="ARBA00022737"/>
    </source>
</evidence>
<keyword evidence="2" id="KW-0677">Repeat</keyword>
<evidence type="ECO:0000313" key="4">
    <source>
        <dbReference type="EMBL" id="EFM64771.1"/>
    </source>
</evidence>
<dbReference type="Gene3D" id="3.40.250.10">
    <property type="entry name" value="Rhodanese-like domain"/>
    <property type="match status" value="2"/>
</dbReference>
<dbReference type="SUPFAM" id="SSF52821">
    <property type="entry name" value="Rhodanese/Cell cycle control phosphatase"/>
    <property type="match status" value="2"/>
</dbReference>
<dbReference type="eggNOG" id="COG2897">
    <property type="taxonomic scope" value="Bacteria"/>
</dbReference>
<keyword evidence="1" id="KW-0808">Transferase</keyword>
<comment type="caution">
    <text evidence="4">The sequence shown here is derived from an EMBL/GenBank/DDBJ whole genome shotgun (WGS) entry which is preliminary data.</text>
</comment>
<evidence type="ECO:0000313" key="5">
    <source>
        <dbReference type="Proteomes" id="UP000003244"/>
    </source>
</evidence>
<reference evidence="4 5" key="1">
    <citation type="submission" date="2010-08" db="EMBL/GenBank/DDBJ databases">
        <authorList>
            <person name="Harkins D.M."/>
            <person name="Madupu R."/>
            <person name="Durkin A.S."/>
            <person name="Torralba M."/>
            <person name="Methe B."/>
            <person name="Sutton G.G."/>
            <person name="Nelson K.E."/>
        </authorList>
    </citation>
    <scope>NUCLEOTIDE SEQUENCE [LARGE SCALE GENOMIC DNA]</scope>
    <source>
        <strain evidence="4 5">DSM 17678</strain>
    </source>
</reference>